<keyword evidence="3" id="KW-1185">Reference proteome</keyword>
<evidence type="ECO:0000256" key="1">
    <source>
        <dbReference type="SAM" id="MobiDB-lite"/>
    </source>
</evidence>
<dbReference type="EMBL" id="OZ034818">
    <property type="protein sequence ID" value="CAL1391014.1"/>
    <property type="molecule type" value="Genomic_DNA"/>
</dbReference>
<dbReference type="Proteomes" id="UP001497516">
    <property type="component" value="Chromosome 5"/>
</dbReference>
<gene>
    <name evidence="2" type="ORF">LTRI10_LOCUS31764</name>
</gene>
<reference evidence="2 3" key="1">
    <citation type="submission" date="2024-04" db="EMBL/GenBank/DDBJ databases">
        <authorList>
            <person name="Fracassetti M."/>
        </authorList>
    </citation>
    <scope>NUCLEOTIDE SEQUENCE [LARGE SCALE GENOMIC DNA]</scope>
</reference>
<feature type="region of interest" description="Disordered" evidence="1">
    <location>
        <begin position="1"/>
        <end position="72"/>
    </location>
</feature>
<name>A0AAV2EZ10_9ROSI</name>
<dbReference type="PANTHER" id="PTHR35751:SF1">
    <property type="entry name" value="GENOME ASSEMBLY, CHROMOSOME: A02"/>
    <property type="match status" value="1"/>
</dbReference>
<organism evidence="2 3">
    <name type="scientific">Linum trigynum</name>
    <dbReference type="NCBI Taxonomy" id="586398"/>
    <lineage>
        <taxon>Eukaryota</taxon>
        <taxon>Viridiplantae</taxon>
        <taxon>Streptophyta</taxon>
        <taxon>Embryophyta</taxon>
        <taxon>Tracheophyta</taxon>
        <taxon>Spermatophyta</taxon>
        <taxon>Magnoliopsida</taxon>
        <taxon>eudicotyledons</taxon>
        <taxon>Gunneridae</taxon>
        <taxon>Pentapetalae</taxon>
        <taxon>rosids</taxon>
        <taxon>fabids</taxon>
        <taxon>Malpighiales</taxon>
        <taxon>Linaceae</taxon>
        <taxon>Linum</taxon>
    </lineage>
</organism>
<feature type="compositionally biased region" description="Basic residues" evidence="1">
    <location>
        <begin position="10"/>
        <end position="21"/>
    </location>
</feature>
<sequence>MGGEGQLLRRIPRIKFPKRHSSSGSQEGREIATGVGEKYQFPTQASGSDVLPSTSDAADVGGKASLQPRRTPVTEREIEAVMLGGCF</sequence>
<accession>A0AAV2EZ10</accession>
<evidence type="ECO:0000313" key="2">
    <source>
        <dbReference type="EMBL" id="CAL1391014.1"/>
    </source>
</evidence>
<evidence type="ECO:0000313" key="3">
    <source>
        <dbReference type="Proteomes" id="UP001497516"/>
    </source>
</evidence>
<feature type="compositionally biased region" description="Polar residues" evidence="1">
    <location>
        <begin position="41"/>
        <end position="56"/>
    </location>
</feature>
<dbReference type="AlphaFoldDB" id="A0AAV2EZ10"/>
<dbReference type="PANTHER" id="PTHR35751">
    <property type="match status" value="1"/>
</dbReference>
<proteinExistence type="predicted"/>
<protein>
    <submittedName>
        <fullName evidence="2">Uncharacterized protein</fullName>
    </submittedName>
</protein>